<evidence type="ECO:0000256" key="2">
    <source>
        <dbReference type="ARBA" id="ARBA00006742"/>
    </source>
</evidence>
<keyword evidence="4" id="KW-0813">Transport</keyword>
<keyword evidence="7" id="KW-0653">Protein transport</keyword>
<dbReference type="GO" id="GO:0015031">
    <property type="term" value="P:protein transport"/>
    <property type="evidence" value="ECO:0007669"/>
    <property type="project" value="UniProtKB-KW"/>
</dbReference>
<sequence length="108" mass="11711">MNFLISDAMAEGGQAQGGDPLQLIIMIGIFFAIMYFMIIRPQSKKAKAHQALLDDLRKGDEVATASGIVGKVHKIDDNFIQLKVSADTTITIQRHAVGSIMPKGTVKL</sequence>
<evidence type="ECO:0000256" key="5">
    <source>
        <dbReference type="ARBA" id="ARBA00022475"/>
    </source>
</evidence>
<comment type="subcellular location">
    <subcellularLocation>
        <location evidence="1">Cell membrane</location>
        <topology evidence="1">Single-pass membrane protein</topology>
    </subcellularLocation>
</comment>
<dbReference type="PRINTS" id="PR01853">
    <property type="entry name" value="YAJCTRNLCASE"/>
</dbReference>
<proteinExistence type="inferred from homology"/>
<name>A0A7V2T0X1_LEUMU</name>
<dbReference type="NCBIfam" id="TIGR00739">
    <property type="entry name" value="yajC"/>
    <property type="match status" value="1"/>
</dbReference>
<evidence type="ECO:0000256" key="1">
    <source>
        <dbReference type="ARBA" id="ARBA00004162"/>
    </source>
</evidence>
<evidence type="ECO:0000256" key="7">
    <source>
        <dbReference type="ARBA" id="ARBA00022927"/>
    </source>
</evidence>
<protein>
    <recommendedName>
        <fullName evidence="3">Sec translocon accessory complex subunit YajC</fullName>
    </recommendedName>
</protein>
<dbReference type="EMBL" id="DRMS01000030">
    <property type="protein sequence ID" value="HFC91333.1"/>
    <property type="molecule type" value="Genomic_DNA"/>
</dbReference>
<dbReference type="GO" id="GO:0005886">
    <property type="term" value="C:plasma membrane"/>
    <property type="evidence" value="ECO:0007669"/>
    <property type="project" value="UniProtKB-SubCell"/>
</dbReference>
<dbReference type="Proteomes" id="UP000885750">
    <property type="component" value="Unassembled WGS sequence"/>
</dbReference>
<evidence type="ECO:0000256" key="10">
    <source>
        <dbReference type="ARBA" id="ARBA00023136"/>
    </source>
</evidence>
<dbReference type="PANTHER" id="PTHR33909:SF1">
    <property type="entry name" value="SEC TRANSLOCON ACCESSORY COMPLEX SUBUNIT YAJC"/>
    <property type="match status" value="1"/>
</dbReference>
<evidence type="ECO:0000256" key="9">
    <source>
        <dbReference type="ARBA" id="ARBA00023010"/>
    </source>
</evidence>
<comment type="similarity">
    <text evidence="2">Belongs to the YajC family.</text>
</comment>
<dbReference type="SMART" id="SM01323">
    <property type="entry name" value="YajC"/>
    <property type="match status" value="1"/>
</dbReference>
<keyword evidence="10 11" id="KW-0472">Membrane</keyword>
<dbReference type="Pfam" id="PF02699">
    <property type="entry name" value="YajC"/>
    <property type="match status" value="1"/>
</dbReference>
<keyword evidence="8 11" id="KW-1133">Transmembrane helix</keyword>
<dbReference type="InterPro" id="IPR003849">
    <property type="entry name" value="Preprotein_translocase_YajC"/>
</dbReference>
<reference evidence="12" key="1">
    <citation type="journal article" date="2020" name="mSystems">
        <title>Genome- and Community-Level Interaction Insights into Carbon Utilization and Element Cycling Functions of Hydrothermarchaeota in Hydrothermal Sediment.</title>
        <authorList>
            <person name="Zhou Z."/>
            <person name="Liu Y."/>
            <person name="Xu W."/>
            <person name="Pan J."/>
            <person name="Luo Z.H."/>
            <person name="Li M."/>
        </authorList>
    </citation>
    <scope>NUCLEOTIDE SEQUENCE [LARGE SCALE GENOMIC DNA]</scope>
    <source>
        <strain evidence="12">HyVt-493</strain>
    </source>
</reference>
<keyword evidence="5" id="KW-1003">Cell membrane</keyword>
<feature type="transmembrane region" description="Helical" evidence="11">
    <location>
        <begin position="20"/>
        <end position="39"/>
    </location>
</feature>
<evidence type="ECO:0000256" key="4">
    <source>
        <dbReference type="ARBA" id="ARBA00022448"/>
    </source>
</evidence>
<keyword evidence="9" id="KW-0811">Translocation</keyword>
<organism evidence="12">
    <name type="scientific">Leucothrix mucor</name>
    <dbReference type="NCBI Taxonomy" id="45248"/>
    <lineage>
        <taxon>Bacteria</taxon>
        <taxon>Pseudomonadati</taxon>
        <taxon>Pseudomonadota</taxon>
        <taxon>Gammaproteobacteria</taxon>
        <taxon>Thiotrichales</taxon>
        <taxon>Thiotrichaceae</taxon>
        <taxon>Leucothrix</taxon>
    </lineage>
</organism>
<comment type="caution">
    <text evidence="12">The sequence shown here is derived from an EMBL/GenBank/DDBJ whole genome shotgun (WGS) entry which is preliminary data.</text>
</comment>
<evidence type="ECO:0000256" key="11">
    <source>
        <dbReference type="SAM" id="Phobius"/>
    </source>
</evidence>
<evidence type="ECO:0000313" key="12">
    <source>
        <dbReference type="EMBL" id="HFC91333.1"/>
    </source>
</evidence>
<accession>A0A7V2T0X1</accession>
<dbReference type="PANTHER" id="PTHR33909">
    <property type="entry name" value="SEC TRANSLOCON ACCESSORY COMPLEX SUBUNIT YAJC"/>
    <property type="match status" value="1"/>
</dbReference>
<keyword evidence="6 11" id="KW-0812">Transmembrane</keyword>
<dbReference type="AlphaFoldDB" id="A0A7V2T0X1"/>
<evidence type="ECO:0000256" key="8">
    <source>
        <dbReference type="ARBA" id="ARBA00022989"/>
    </source>
</evidence>
<gene>
    <name evidence="12" type="primary">yajC</name>
    <name evidence="12" type="ORF">ENJ51_00825</name>
</gene>
<evidence type="ECO:0000256" key="6">
    <source>
        <dbReference type="ARBA" id="ARBA00022692"/>
    </source>
</evidence>
<evidence type="ECO:0000256" key="3">
    <source>
        <dbReference type="ARBA" id="ARBA00014962"/>
    </source>
</evidence>